<organism evidence="1 2">
    <name type="scientific">Spiromyces aspiralis</name>
    <dbReference type="NCBI Taxonomy" id="68401"/>
    <lineage>
        <taxon>Eukaryota</taxon>
        <taxon>Fungi</taxon>
        <taxon>Fungi incertae sedis</taxon>
        <taxon>Zoopagomycota</taxon>
        <taxon>Kickxellomycotina</taxon>
        <taxon>Kickxellomycetes</taxon>
        <taxon>Kickxellales</taxon>
        <taxon>Kickxellaceae</taxon>
        <taxon>Spiromyces</taxon>
    </lineage>
</organism>
<sequence length="500" mass="53130">MEASRQSVMGLTHLMNSPTTPTAAECEPSPPAATINNDIPPSPSTSPATTTAAVGDTSHSASLPITPNQSASAAAAANGGGSSDIQSQLAALGWKLETVPAEGKPIITTRPANSFILYRRDKSKEITALYPTLNQSAVSRMVADLWRKESAEVKERYRQLQYQARAEFEQQLIKINSSSDPACSNAASPNGPVRRQRQRQRRRRRPCNDGDRTDTPSFSTVAYRTVFVPPSPSPSSSSSAAEPGAPCRKESVPAIRDHHTTAFATTDHVQGLSPVRQCASQGDASSTATIARESGGSTGREDPYAQTRAMSIPADRPYCPGTSPHGRSTSYMPDYPASSPSSQVPQSAHPRHSPYHRPTGGASTYAGAGLPQSVPQATGPALIPSLLQPFAHSKYYPSPPTSIASITKTTISPSPSPKGSIESLLCHPVPQQQHTQPPPPSNAARVFNISPAMSAVEVPLSCHSAVVPELPDGCRIWVVSEDRSQLSLVLDRLSSKEARR</sequence>
<evidence type="ECO:0000313" key="1">
    <source>
        <dbReference type="EMBL" id="KAJ1676048.1"/>
    </source>
</evidence>
<accession>A0ACC1HHH2</accession>
<dbReference type="EMBL" id="JAMZIH010005143">
    <property type="protein sequence ID" value="KAJ1676048.1"/>
    <property type="molecule type" value="Genomic_DNA"/>
</dbReference>
<name>A0ACC1HHH2_9FUNG</name>
<keyword evidence="2" id="KW-1185">Reference proteome</keyword>
<reference evidence="1" key="1">
    <citation type="submission" date="2022-06" db="EMBL/GenBank/DDBJ databases">
        <title>Phylogenomic reconstructions and comparative analyses of Kickxellomycotina fungi.</title>
        <authorList>
            <person name="Reynolds N.K."/>
            <person name="Stajich J.E."/>
            <person name="Barry K."/>
            <person name="Grigoriev I.V."/>
            <person name="Crous P."/>
            <person name="Smith M.E."/>
        </authorList>
    </citation>
    <scope>NUCLEOTIDE SEQUENCE</scope>
    <source>
        <strain evidence="1">RSA 2271</strain>
    </source>
</reference>
<protein>
    <submittedName>
        <fullName evidence="1">Uncharacterized protein</fullName>
    </submittedName>
</protein>
<comment type="caution">
    <text evidence="1">The sequence shown here is derived from an EMBL/GenBank/DDBJ whole genome shotgun (WGS) entry which is preliminary data.</text>
</comment>
<proteinExistence type="predicted"/>
<gene>
    <name evidence="1" type="ORF">EV182_000041</name>
</gene>
<dbReference type="Proteomes" id="UP001145114">
    <property type="component" value="Unassembled WGS sequence"/>
</dbReference>
<evidence type="ECO:0000313" key="2">
    <source>
        <dbReference type="Proteomes" id="UP001145114"/>
    </source>
</evidence>